<gene>
    <name evidence="2" type="ORF">CPZ25_012270</name>
</gene>
<dbReference type="InterPro" id="IPR036724">
    <property type="entry name" value="Cobalamin-bd_sf"/>
</dbReference>
<feature type="domain" description="B12-binding" evidence="1">
    <location>
        <begin position="452"/>
        <end position="581"/>
    </location>
</feature>
<accession>A0A4P9CB54</accession>
<dbReference type="Proteomes" id="UP000218387">
    <property type="component" value="Chromosome"/>
</dbReference>
<dbReference type="PROSITE" id="PS51332">
    <property type="entry name" value="B12_BINDING"/>
    <property type="match status" value="1"/>
</dbReference>
<evidence type="ECO:0000313" key="3">
    <source>
        <dbReference type="Proteomes" id="UP000218387"/>
    </source>
</evidence>
<keyword evidence="3" id="KW-1185">Reference proteome</keyword>
<dbReference type="RefSeq" id="WP_096920558.1">
    <property type="nucleotide sequence ID" value="NZ_CP029487.1"/>
</dbReference>
<evidence type="ECO:0000259" key="1">
    <source>
        <dbReference type="PROSITE" id="PS51332"/>
    </source>
</evidence>
<organism evidence="2 3">
    <name type="scientific">Eubacterium maltosivorans</name>
    <dbReference type="NCBI Taxonomy" id="2041044"/>
    <lineage>
        <taxon>Bacteria</taxon>
        <taxon>Bacillati</taxon>
        <taxon>Bacillota</taxon>
        <taxon>Clostridia</taxon>
        <taxon>Eubacteriales</taxon>
        <taxon>Eubacteriaceae</taxon>
        <taxon>Eubacterium</taxon>
    </lineage>
</organism>
<dbReference type="AlphaFoldDB" id="A0A4P9CB54"/>
<dbReference type="SUPFAM" id="SSF52242">
    <property type="entry name" value="Cobalamin (vitamin B12)-binding domain"/>
    <property type="match status" value="1"/>
</dbReference>
<dbReference type="Pfam" id="PF02310">
    <property type="entry name" value="B12-binding"/>
    <property type="match status" value="1"/>
</dbReference>
<protein>
    <submittedName>
        <fullName evidence="2">Methylmalonyl-CoA mutase</fullName>
    </submittedName>
</protein>
<dbReference type="GO" id="GO:0046872">
    <property type="term" value="F:metal ion binding"/>
    <property type="evidence" value="ECO:0007669"/>
    <property type="project" value="InterPro"/>
</dbReference>
<reference evidence="2 3" key="1">
    <citation type="submission" date="2018-05" db="EMBL/GenBank/DDBJ databases">
        <title>Genome comparison of Eubacterium sp.</title>
        <authorList>
            <person name="Feng Y."/>
            <person name="Sanchez-Andrea I."/>
            <person name="Stams A.J.M."/>
            <person name="De Vos W.M."/>
        </authorList>
    </citation>
    <scope>NUCLEOTIDE SEQUENCE [LARGE SCALE GENOMIC DNA]</scope>
    <source>
        <strain evidence="2 3">YI</strain>
    </source>
</reference>
<sequence>MEIKMKKRFEYKNLPDMKSILDEVGKVAADTVIGKTLFMEEKGVASEAEYKRKMAEEGHIMKHSHIGWNSWDATAKGVEEVYNTLQKRGSYVDRFGFCLDWVMGVPAEYRDKLPIGTGLTFKDPDEWQKLGQIVPVQPHLGDHMIASCNSFENTRYALAAGVTTIGNVSHYYTYEYPGVDIEEQRVIDMLKAIVLMGKFKDQGTIIHSNVDDGFGSQFHDLANLVGWCIMERYIVEELLGGRMCHCFGNLFSDPVLRMTFNQAMWEINTYKTPGSMIYGNTIDFGFDYDRNFGALSSFVMADSMGQSKCPTGHAVTPIPVTEAARVPSIEEIVQAHMTVDMMIEKGRYYSPYINWTEINAEKDLLVACGRIFFERIMNGLDDLDVDITHAGEILGALKSIGSEQLEEVFGVGKADKLAMRGRVPVRPTNIVMTINERQREISEQIQNLEGALQDVNVIIGSTDGHEFGKEIVKSILLQAGANVFDLGKSVPVQDILDTMIESESRFVVMSSFNGIALSFAREMLEGLEKSGMDAHLIMGGLLNENKDGSDLAVDVSDDLRALGVSCDNNAEGLVDTIRAFL</sequence>
<dbReference type="KEGG" id="emt:CPZ25_012270"/>
<evidence type="ECO:0000313" key="2">
    <source>
        <dbReference type="EMBL" id="QCT72071.1"/>
    </source>
</evidence>
<dbReference type="GO" id="GO:0031419">
    <property type="term" value="F:cobalamin binding"/>
    <property type="evidence" value="ECO:0007669"/>
    <property type="project" value="InterPro"/>
</dbReference>
<dbReference type="Gene3D" id="3.40.50.280">
    <property type="entry name" value="Cobalamin-binding domain"/>
    <property type="match status" value="1"/>
</dbReference>
<proteinExistence type="predicted"/>
<dbReference type="EMBL" id="CP029487">
    <property type="protein sequence ID" value="QCT72071.1"/>
    <property type="molecule type" value="Genomic_DNA"/>
</dbReference>
<dbReference type="InterPro" id="IPR006158">
    <property type="entry name" value="Cobalamin-bd"/>
</dbReference>
<name>A0A4P9CB54_EUBML</name>